<evidence type="ECO:0000313" key="1">
    <source>
        <dbReference type="EMBL" id="XCG63062.1"/>
    </source>
</evidence>
<organism evidence="1">
    <name type="scientific">Nakamurella sp. A5-74</name>
    <dbReference type="NCBI Taxonomy" id="3158264"/>
    <lineage>
        <taxon>Bacteria</taxon>
        <taxon>Bacillati</taxon>
        <taxon>Actinomycetota</taxon>
        <taxon>Actinomycetes</taxon>
        <taxon>Nakamurellales</taxon>
        <taxon>Nakamurellaceae</taxon>
        <taxon>Nakamurella</taxon>
    </lineage>
</organism>
<dbReference type="EMBL" id="CP159218">
    <property type="protein sequence ID" value="XCG63062.1"/>
    <property type="molecule type" value="Genomic_DNA"/>
</dbReference>
<dbReference type="AlphaFoldDB" id="A0AAU8DLD1"/>
<proteinExistence type="predicted"/>
<dbReference type="InterPro" id="IPR016181">
    <property type="entry name" value="Acyl_CoA_acyltransferase"/>
</dbReference>
<sequence>MTLTIHNRAQNPEIFQTIDHAAFDRSWPLFMQHDPTAQWYYSYLDDVAEYVLLATDGEQPVAKAYSTSFALGLTGREELPDGGWDQVIRWQHADRLAGRDRTAATALEIVILKDRQGQGISSVMLKALRDNAFRLGHDVLYAPVRPSQKSDEPETPMSEYAFRVRDDGLPYDAWLRTHVRAGGRIVKVCPLSMTISGTLAQWREWTALPFDTDGPVLVAGALSPVQVSLAHDVAVYVEPNVWVEHRRP</sequence>
<gene>
    <name evidence="1" type="ORF">ABLG96_17900</name>
</gene>
<protein>
    <submittedName>
        <fullName evidence="1">N-acetyltransferase</fullName>
    </submittedName>
</protein>
<dbReference type="Gene3D" id="3.40.630.30">
    <property type="match status" value="1"/>
</dbReference>
<dbReference type="RefSeq" id="WP_353648677.1">
    <property type="nucleotide sequence ID" value="NZ_CP159218.1"/>
</dbReference>
<name>A0AAU8DLD1_9ACTN</name>
<accession>A0AAU8DLD1</accession>
<reference evidence="1" key="1">
    <citation type="submission" date="2024-05" db="EMBL/GenBank/DDBJ databases">
        <authorList>
            <person name="Cai S.Y."/>
            <person name="Jin L.M."/>
            <person name="Li H.R."/>
        </authorList>
    </citation>
    <scope>NUCLEOTIDE SEQUENCE</scope>
    <source>
        <strain evidence="1">A5-74</strain>
    </source>
</reference>
<dbReference type="SUPFAM" id="SSF55729">
    <property type="entry name" value="Acyl-CoA N-acyltransferases (Nat)"/>
    <property type="match status" value="1"/>
</dbReference>